<keyword evidence="8" id="KW-1185">Reference proteome</keyword>
<proteinExistence type="inferred from homology"/>
<sequence length="604" mass="69427">MDRKYKLLQFLTNEVDQQMTFTPLEARSYYQHLINQDPQDPSGYLGMGDLAFYGGFYQEAISYFTQAINCDSQNFASWVGLTKIFLHYNSIQQAEECLIEALNVDPINHEALILATIIKIRLNEYAKGLDFLDKIGEDNESPYDSLSLYLRGYIACLLGDFEDGLEHLKSCEVLPPFNDKTNSNYQILWNNLGVANFRFKRFTEAENYLQNITQKFPLCDSISWLNLAMVYWAQDKIDQSIIIFEKIQSLQPKLWPWLKETKEYRSRGQEWLHEAIQNLQTESTIYNVGLYLGCVIPNRYPFIEAATRHVFDTLNIGVVDLEGASCCPAPGVFRSFDIETWLTLGARNITISEQLQRDLVTMCNGCYGTLNDVNYELKTDSEKRTLVNDNLNKVDREFQGSINVRHIIDVLFNEIGLDALKKRITHPLTLRVAVHYGCHLLKPMKTKPWTEDWEEPTFFDDLVEITGVTSVPYKEKMMCCGAGGGVRGALKEISLDFTREKLIHMRDAGIDAIVVCCPFCHLQFDIGQLEVNNIFKKQIRDPFNIPVIYITQLLGLAMGFDPFRMGLLKTPQEKGVPPMNKFELLFTKYKPLDLHNTSLFLPRT</sequence>
<evidence type="ECO:0000313" key="8">
    <source>
        <dbReference type="Proteomes" id="UP001208689"/>
    </source>
</evidence>
<organism evidence="7 8">
    <name type="scientific">Candidatus Lokiarchaeum ossiferum</name>
    <dbReference type="NCBI Taxonomy" id="2951803"/>
    <lineage>
        <taxon>Archaea</taxon>
        <taxon>Promethearchaeati</taxon>
        <taxon>Promethearchaeota</taxon>
        <taxon>Promethearchaeia</taxon>
        <taxon>Promethearchaeales</taxon>
        <taxon>Promethearchaeaceae</taxon>
        <taxon>Candidatus Lokiarchaeum</taxon>
    </lineage>
</organism>
<dbReference type="InterPro" id="IPR011990">
    <property type="entry name" value="TPR-like_helical_dom_sf"/>
</dbReference>
<dbReference type="Proteomes" id="UP001208689">
    <property type="component" value="Chromosome"/>
</dbReference>
<comment type="pathway">
    <text evidence="1">Cofactor metabolism; coenzyme M-coenzyme B heterodisulfide reduction; coenzyme B and coenzyme M from coenzyme M-coenzyme B heterodisulfide: step 1/1.</text>
</comment>
<dbReference type="InterPro" id="IPR017678">
    <property type="entry name" value="CoB/CoM_hetero-S_Rdtase_bsu"/>
</dbReference>
<feature type="domain" description="Cysteine-rich" evidence="6">
    <location>
        <begin position="288"/>
        <end position="370"/>
    </location>
</feature>
<evidence type="ECO:0000313" key="7">
    <source>
        <dbReference type="EMBL" id="UYP46915.1"/>
    </source>
</evidence>
<evidence type="ECO:0000256" key="4">
    <source>
        <dbReference type="ARBA" id="ARBA00023002"/>
    </source>
</evidence>
<evidence type="ECO:0000256" key="1">
    <source>
        <dbReference type="ARBA" id="ARBA00004808"/>
    </source>
</evidence>
<dbReference type="Gene3D" id="1.25.40.10">
    <property type="entry name" value="Tetratricopeptide repeat domain"/>
    <property type="match status" value="2"/>
</dbReference>
<evidence type="ECO:0000256" key="2">
    <source>
        <dbReference type="ARBA" id="ARBA00010431"/>
    </source>
</evidence>
<dbReference type="PROSITE" id="PS50005">
    <property type="entry name" value="TPR"/>
    <property type="match status" value="2"/>
</dbReference>
<evidence type="ECO:0000259" key="6">
    <source>
        <dbReference type="Pfam" id="PF02754"/>
    </source>
</evidence>
<evidence type="ECO:0000256" key="3">
    <source>
        <dbReference type="ARBA" id="ARBA00022994"/>
    </source>
</evidence>
<reference evidence="7" key="1">
    <citation type="submission" date="2022-09" db="EMBL/GenBank/DDBJ databases">
        <title>Actin cytoskeleton and complex cell architecture in an #Asgard archaeon.</title>
        <authorList>
            <person name="Ponce Toledo R.I."/>
            <person name="Schleper C."/>
            <person name="Rodrigues Oliveira T."/>
            <person name="Wollweber F."/>
            <person name="Xu J."/>
            <person name="Rittmann S."/>
            <person name="Klingl A."/>
            <person name="Pilhofer M."/>
        </authorList>
    </citation>
    <scope>NUCLEOTIDE SEQUENCE</scope>
    <source>
        <strain evidence="7">B-35</strain>
    </source>
</reference>
<dbReference type="NCBIfam" id="TIGR03288">
    <property type="entry name" value="CoB_CoM_SS_B"/>
    <property type="match status" value="1"/>
</dbReference>
<comment type="similarity">
    <text evidence="2">Belongs to the HdrB family.</text>
</comment>
<evidence type="ECO:0000256" key="5">
    <source>
        <dbReference type="PROSITE-ProRule" id="PRU00339"/>
    </source>
</evidence>
<dbReference type="Pfam" id="PF13181">
    <property type="entry name" value="TPR_8"/>
    <property type="match status" value="1"/>
</dbReference>
<dbReference type="PANTHER" id="PTHR42947">
    <property type="entry name" value="COB--COM HETERODISULFIDE REDUCTASE SUBUNIT B 1"/>
    <property type="match status" value="1"/>
</dbReference>
<keyword evidence="4" id="KW-0560">Oxidoreductase</keyword>
<keyword evidence="3" id="KW-0484">Methanogenesis</keyword>
<feature type="repeat" description="TPR" evidence="5">
    <location>
        <begin position="221"/>
        <end position="254"/>
    </location>
</feature>
<feature type="repeat" description="TPR" evidence="5">
    <location>
        <begin position="41"/>
        <end position="74"/>
    </location>
</feature>
<dbReference type="SUPFAM" id="SSF48452">
    <property type="entry name" value="TPR-like"/>
    <property type="match status" value="1"/>
</dbReference>
<name>A0ABY6HTR8_9ARCH</name>
<keyword evidence="5" id="KW-0802">TPR repeat</keyword>
<accession>A0ABY6HTR8</accession>
<dbReference type="InterPro" id="IPR019734">
    <property type="entry name" value="TPR_rpt"/>
</dbReference>
<dbReference type="PANTHER" id="PTHR42947:SF1">
    <property type="entry name" value="COB--COM HETERODISULFIDE REDUCTASE SUBUNIT B 1"/>
    <property type="match status" value="1"/>
</dbReference>
<protein>
    <recommendedName>
        <fullName evidence="6">Cysteine-rich domain-containing protein</fullName>
    </recommendedName>
</protein>
<feature type="domain" description="Cysteine-rich" evidence="6">
    <location>
        <begin position="432"/>
        <end position="525"/>
    </location>
</feature>
<dbReference type="Pfam" id="PF02754">
    <property type="entry name" value="CCG"/>
    <property type="match status" value="2"/>
</dbReference>
<dbReference type="InterPro" id="IPR004017">
    <property type="entry name" value="Cys_rich_dom"/>
</dbReference>
<dbReference type="EMBL" id="CP104013">
    <property type="protein sequence ID" value="UYP46915.1"/>
    <property type="molecule type" value="Genomic_DNA"/>
</dbReference>
<gene>
    <name evidence="7" type="ORF">NEF87_003200</name>
</gene>
<dbReference type="SMART" id="SM00028">
    <property type="entry name" value="TPR"/>
    <property type="match status" value="5"/>
</dbReference>
<dbReference type="Gene3D" id="1.20.1050.140">
    <property type="match status" value="1"/>
</dbReference>
<dbReference type="InterPro" id="IPR051278">
    <property type="entry name" value="HdrB/HdrD_reductase"/>
</dbReference>